<dbReference type="Proteomes" id="UP000299102">
    <property type="component" value="Unassembled WGS sequence"/>
</dbReference>
<sequence length="99" mass="11101">MCPVSIHVAFLLSDVGVLGRRDEEEGKKGVKEFRHRGLCVEVTTSLFIRSPYSSHSKQLAPRQSLVARAACAALREERASQPEDRALLEAFQTYTKNRV</sequence>
<keyword evidence="2" id="KW-1185">Reference proteome</keyword>
<organism evidence="1 2">
    <name type="scientific">Eumeta variegata</name>
    <name type="common">Bagworm moth</name>
    <name type="synonym">Eumeta japonica</name>
    <dbReference type="NCBI Taxonomy" id="151549"/>
    <lineage>
        <taxon>Eukaryota</taxon>
        <taxon>Metazoa</taxon>
        <taxon>Ecdysozoa</taxon>
        <taxon>Arthropoda</taxon>
        <taxon>Hexapoda</taxon>
        <taxon>Insecta</taxon>
        <taxon>Pterygota</taxon>
        <taxon>Neoptera</taxon>
        <taxon>Endopterygota</taxon>
        <taxon>Lepidoptera</taxon>
        <taxon>Glossata</taxon>
        <taxon>Ditrysia</taxon>
        <taxon>Tineoidea</taxon>
        <taxon>Psychidae</taxon>
        <taxon>Oiketicinae</taxon>
        <taxon>Eumeta</taxon>
    </lineage>
</organism>
<comment type="caution">
    <text evidence="1">The sequence shown here is derived from an EMBL/GenBank/DDBJ whole genome shotgun (WGS) entry which is preliminary data.</text>
</comment>
<evidence type="ECO:0000313" key="2">
    <source>
        <dbReference type="Proteomes" id="UP000299102"/>
    </source>
</evidence>
<dbReference type="EMBL" id="BGZK01002631">
    <property type="protein sequence ID" value="GBP95447.1"/>
    <property type="molecule type" value="Genomic_DNA"/>
</dbReference>
<proteinExistence type="predicted"/>
<reference evidence="1 2" key="1">
    <citation type="journal article" date="2019" name="Commun. Biol.">
        <title>The bagworm genome reveals a unique fibroin gene that provides high tensile strength.</title>
        <authorList>
            <person name="Kono N."/>
            <person name="Nakamura H."/>
            <person name="Ohtoshi R."/>
            <person name="Tomita M."/>
            <person name="Numata K."/>
            <person name="Arakawa K."/>
        </authorList>
    </citation>
    <scope>NUCLEOTIDE SEQUENCE [LARGE SCALE GENOMIC DNA]</scope>
</reference>
<dbReference type="AlphaFoldDB" id="A0A4C2A975"/>
<name>A0A4C2A975_EUMVA</name>
<protein>
    <submittedName>
        <fullName evidence="1">Uncharacterized protein</fullName>
    </submittedName>
</protein>
<accession>A0A4C2A975</accession>
<gene>
    <name evidence="1" type="ORF">EVAR_100002_1</name>
</gene>
<evidence type="ECO:0000313" key="1">
    <source>
        <dbReference type="EMBL" id="GBP95447.1"/>
    </source>
</evidence>